<evidence type="ECO:0000256" key="2">
    <source>
        <dbReference type="ARBA" id="ARBA00022801"/>
    </source>
</evidence>
<evidence type="ECO:0000259" key="3">
    <source>
        <dbReference type="Pfam" id="PF03061"/>
    </source>
</evidence>
<dbReference type="CDD" id="cd03443">
    <property type="entry name" value="PaaI_thioesterase"/>
    <property type="match status" value="1"/>
</dbReference>
<dbReference type="Proteomes" id="UP000552038">
    <property type="component" value="Unassembled WGS sequence"/>
</dbReference>
<evidence type="ECO:0000313" key="4">
    <source>
        <dbReference type="EMBL" id="NOJ72151.1"/>
    </source>
</evidence>
<dbReference type="PANTHER" id="PTHR21660:SF1">
    <property type="entry name" value="ACYL-COENZYME A THIOESTERASE 13"/>
    <property type="match status" value="1"/>
</dbReference>
<comment type="similarity">
    <text evidence="1">Belongs to the thioesterase PaaI family.</text>
</comment>
<dbReference type="GO" id="GO:0047617">
    <property type="term" value="F:fatty acyl-CoA hydrolase activity"/>
    <property type="evidence" value="ECO:0007669"/>
    <property type="project" value="InterPro"/>
</dbReference>
<dbReference type="InterPro" id="IPR029069">
    <property type="entry name" value="HotDog_dom_sf"/>
</dbReference>
<sequence length="141" mass="15513">MSNEQILRWDEIKERAQTSFWGYLGCELVHADEKEVVVRLDAKDHHLNMMGIVNGGVLSSLLDNTMGIAATAYKQDQNIVTGSLNVNFLRPMKLGILEARAHVTHATKRVLTIQGTIVNEQGELGTMATGTFHVRSPRAGG</sequence>
<dbReference type="PANTHER" id="PTHR21660">
    <property type="entry name" value="THIOESTERASE SUPERFAMILY MEMBER-RELATED"/>
    <property type="match status" value="1"/>
</dbReference>
<reference evidence="4 5" key="1">
    <citation type="submission" date="2020-05" db="EMBL/GenBank/DDBJ databases">
        <title>Whole genome sequencing and identification of novel metabolites from Paenibacillus alvei strain JR949.</title>
        <authorList>
            <person name="Rajendhran J."/>
            <person name="Sree Pranav P."/>
            <person name="Mahalakshmi B."/>
            <person name="Karthikeyan R."/>
        </authorList>
    </citation>
    <scope>NUCLEOTIDE SEQUENCE [LARGE SCALE GENOMIC DNA]</scope>
    <source>
        <strain evidence="4 5">JR949</strain>
    </source>
</reference>
<protein>
    <submittedName>
        <fullName evidence="4">PaaI family thioesterase</fullName>
    </submittedName>
</protein>
<feature type="domain" description="Thioesterase" evidence="3">
    <location>
        <begin position="50"/>
        <end position="125"/>
    </location>
</feature>
<name>A0AAP7A2E3_PAEAL</name>
<gene>
    <name evidence="4" type="ORF">HMI46_16495</name>
</gene>
<dbReference type="Pfam" id="PF03061">
    <property type="entry name" value="4HBT"/>
    <property type="match status" value="1"/>
</dbReference>
<accession>A0AAP7A2E3</accession>
<keyword evidence="2" id="KW-0378">Hydrolase</keyword>
<dbReference type="RefSeq" id="WP_163979749.1">
    <property type="nucleotide sequence ID" value="NZ_JABFOR010000022.1"/>
</dbReference>
<dbReference type="EMBL" id="JABFOR010000022">
    <property type="protein sequence ID" value="NOJ72151.1"/>
    <property type="molecule type" value="Genomic_DNA"/>
</dbReference>
<proteinExistence type="inferred from homology"/>
<dbReference type="NCBIfam" id="TIGR00369">
    <property type="entry name" value="unchar_dom_1"/>
    <property type="match status" value="1"/>
</dbReference>
<comment type="caution">
    <text evidence="4">The sequence shown here is derived from an EMBL/GenBank/DDBJ whole genome shotgun (WGS) entry which is preliminary data.</text>
</comment>
<dbReference type="AlphaFoldDB" id="A0AAP7A2E3"/>
<dbReference type="InterPro" id="IPR039298">
    <property type="entry name" value="ACOT13"/>
</dbReference>
<dbReference type="Gene3D" id="3.10.129.10">
    <property type="entry name" value="Hotdog Thioesterase"/>
    <property type="match status" value="1"/>
</dbReference>
<evidence type="ECO:0000313" key="5">
    <source>
        <dbReference type="Proteomes" id="UP000552038"/>
    </source>
</evidence>
<evidence type="ECO:0000256" key="1">
    <source>
        <dbReference type="ARBA" id="ARBA00008324"/>
    </source>
</evidence>
<dbReference type="InterPro" id="IPR003736">
    <property type="entry name" value="PAAI_dom"/>
</dbReference>
<dbReference type="SUPFAM" id="SSF54637">
    <property type="entry name" value="Thioesterase/thiol ester dehydrase-isomerase"/>
    <property type="match status" value="1"/>
</dbReference>
<organism evidence="4 5">
    <name type="scientific">Paenibacillus alvei</name>
    <name type="common">Bacillus alvei</name>
    <dbReference type="NCBI Taxonomy" id="44250"/>
    <lineage>
        <taxon>Bacteria</taxon>
        <taxon>Bacillati</taxon>
        <taxon>Bacillota</taxon>
        <taxon>Bacilli</taxon>
        <taxon>Bacillales</taxon>
        <taxon>Paenibacillaceae</taxon>
        <taxon>Paenibacillus</taxon>
    </lineage>
</organism>
<dbReference type="InterPro" id="IPR006683">
    <property type="entry name" value="Thioestr_dom"/>
</dbReference>